<gene>
    <name evidence="3" type="ORF">BG454_13600</name>
</gene>
<keyword evidence="4" id="KW-1185">Reference proteome</keyword>
<dbReference type="Gene3D" id="3.40.50.620">
    <property type="entry name" value="HUPs"/>
    <property type="match status" value="1"/>
</dbReference>
<dbReference type="AlphaFoldDB" id="A0A2K8KG49"/>
<comment type="similarity">
    <text evidence="1">Belongs to the universal stress protein A family.</text>
</comment>
<name>A0A2K8KG49_9RHOB</name>
<dbReference type="KEGG" id="rbg:BG454_13600"/>
<dbReference type="STRING" id="441209.GCA_001870665_02503"/>
<dbReference type="Pfam" id="PF00582">
    <property type="entry name" value="Usp"/>
    <property type="match status" value="1"/>
</dbReference>
<dbReference type="RefSeq" id="WP_071481209.1">
    <property type="nucleotide sequence ID" value="NZ_CP024899.1"/>
</dbReference>
<protein>
    <submittedName>
        <fullName evidence="3">Universal stress protein</fullName>
    </submittedName>
</protein>
<dbReference type="PANTHER" id="PTHR46268">
    <property type="entry name" value="STRESS RESPONSE PROTEIN NHAX"/>
    <property type="match status" value="1"/>
</dbReference>
<dbReference type="PRINTS" id="PR01438">
    <property type="entry name" value="UNVRSLSTRESS"/>
</dbReference>
<accession>A0A2K8KG49</accession>
<evidence type="ECO:0000313" key="4">
    <source>
        <dbReference type="Proteomes" id="UP000228948"/>
    </source>
</evidence>
<dbReference type="CDD" id="cd00293">
    <property type="entry name" value="USP-like"/>
    <property type="match status" value="1"/>
</dbReference>
<dbReference type="Proteomes" id="UP000228948">
    <property type="component" value="Chromosome"/>
</dbReference>
<dbReference type="OrthoDB" id="9792500at2"/>
<feature type="domain" description="UspA" evidence="2">
    <location>
        <begin position="1"/>
        <end position="135"/>
    </location>
</feature>
<sequence length="137" mass="15089">MYGRIIVAVDLEHIEQGRALLERAATFLDEGGEIRLLHVLEDVPGYIAAELPSDISERRRAEAVVELRAMIDPKADIRIAYEVRRGAASGQILQAAEDSGAELIMIASHKPGLRDYFIGSTAARVIRHAKCSVLVER</sequence>
<dbReference type="SUPFAM" id="SSF52402">
    <property type="entry name" value="Adenine nucleotide alpha hydrolases-like"/>
    <property type="match status" value="1"/>
</dbReference>
<reference evidence="3 4" key="1">
    <citation type="submission" date="2017-11" db="EMBL/GenBank/DDBJ databases">
        <title>Revised Sequence and Annotation of the Rhodobaca barguzinensis strain alga05 Genome.</title>
        <authorList>
            <person name="Kopejtka K."/>
            <person name="Tomasch J.M."/>
            <person name="Bunk B."/>
            <person name="Koblizek M."/>
        </authorList>
    </citation>
    <scope>NUCLEOTIDE SEQUENCE [LARGE SCALE GENOMIC DNA]</scope>
    <source>
        <strain evidence="4">alga05</strain>
    </source>
</reference>
<dbReference type="InterPro" id="IPR006015">
    <property type="entry name" value="Universal_stress_UspA"/>
</dbReference>
<evidence type="ECO:0000259" key="2">
    <source>
        <dbReference type="Pfam" id="PF00582"/>
    </source>
</evidence>
<dbReference type="InterPro" id="IPR014729">
    <property type="entry name" value="Rossmann-like_a/b/a_fold"/>
</dbReference>
<evidence type="ECO:0000256" key="1">
    <source>
        <dbReference type="ARBA" id="ARBA00008791"/>
    </source>
</evidence>
<dbReference type="EMBL" id="CP024899">
    <property type="protein sequence ID" value="ATX66725.1"/>
    <property type="molecule type" value="Genomic_DNA"/>
</dbReference>
<dbReference type="PANTHER" id="PTHR46268:SF6">
    <property type="entry name" value="UNIVERSAL STRESS PROTEIN UP12"/>
    <property type="match status" value="1"/>
</dbReference>
<dbReference type="InterPro" id="IPR006016">
    <property type="entry name" value="UspA"/>
</dbReference>
<organism evidence="3 4">
    <name type="scientific">Roseinatronobacter bogoriensis subsp. barguzinensis</name>
    <dbReference type="NCBI Taxonomy" id="441209"/>
    <lineage>
        <taxon>Bacteria</taxon>
        <taxon>Pseudomonadati</taxon>
        <taxon>Pseudomonadota</taxon>
        <taxon>Alphaproteobacteria</taxon>
        <taxon>Rhodobacterales</taxon>
        <taxon>Paracoccaceae</taxon>
        <taxon>Roseinatronobacter</taxon>
    </lineage>
</organism>
<proteinExistence type="inferred from homology"/>
<evidence type="ECO:0000313" key="3">
    <source>
        <dbReference type="EMBL" id="ATX66725.1"/>
    </source>
</evidence>